<dbReference type="EMBL" id="CCYD01001572">
    <property type="protein sequence ID" value="CEG45467.1"/>
    <property type="molecule type" value="Genomic_DNA"/>
</dbReference>
<evidence type="ECO:0000313" key="2">
    <source>
        <dbReference type="Proteomes" id="UP000054928"/>
    </source>
</evidence>
<accession>A0A0N7L6X2</accession>
<dbReference type="PROSITE" id="PS51257">
    <property type="entry name" value="PROKAR_LIPOPROTEIN"/>
    <property type="match status" value="1"/>
</dbReference>
<name>A0A0N7L6X2_PLAHL</name>
<dbReference type="Proteomes" id="UP000054928">
    <property type="component" value="Unassembled WGS sequence"/>
</dbReference>
<keyword evidence="2" id="KW-1185">Reference proteome</keyword>
<reference evidence="2" key="1">
    <citation type="submission" date="2014-09" db="EMBL/GenBank/DDBJ databases">
        <authorList>
            <person name="Sharma Rahul"/>
            <person name="Thines Marco"/>
        </authorList>
    </citation>
    <scope>NUCLEOTIDE SEQUENCE [LARGE SCALE GENOMIC DNA]</scope>
</reference>
<sequence length="55" mass="5892">MLHRDALPLCRKREVQAKQSEHSTGLNGSQGCAVGPVAEQRACTEPGFVAELKSV</sequence>
<evidence type="ECO:0000313" key="1">
    <source>
        <dbReference type="EMBL" id="CEG45467.1"/>
    </source>
</evidence>
<dbReference type="RefSeq" id="XP_024581836.1">
    <property type="nucleotide sequence ID" value="XM_024716215.1"/>
</dbReference>
<protein>
    <submittedName>
        <fullName evidence="1">Uncharacterized protein</fullName>
    </submittedName>
</protein>
<proteinExistence type="predicted"/>
<organism evidence="1 2">
    <name type="scientific">Plasmopara halstedii</name>
    <name type="common">Downy mildew of sunflower</name>
    <dbReference type="NCBI Taxonomy" id="4781"/>
    <lineage>
        <taxon>Eukaryota</taxon>
        <taxon>Sar</taxon>
        <taxon>Stramenopiles</taxon>
        <taxon>Oomycota</taxon>
        <taxon>Peronosporomycetes</taxon>
        <taxon>Peronosporales</taxon>
        <taxon>Peronosporaceae</taxon>
        <taxon>Plasmopara</taxon>
    </lineage>
</organism>
<dbReference type="AlphaFoldDB" id="A0A0N7L6X2"/>
<dbReference type="GeneID" id="36396814"/>